<dbReference type="Proteomes" id="UP000092871">
    <property type="component" value="Unassembled WGS sequence"/>
</dbReference>
<evidence type="ECO:0000313" key="4">
    <source>
        <dbReference type="Proteomes" id="UP000092871"/>
    </source>
</evidence>
<sequence length="87" mass="9401">MFFKEGKSGLFSGKPAVDMKIKLIDKDDTYIFLQSWPVTVSASNNPALGGSFDIVKDSEISMMGRKAPNDISKLAGKNGLCLKKSSV</sequence>
<name>A0A1C3JWB7_9GAMM</name>
<dbReference type="Proteomes" id="UP000092840">
    <property type="component" value="Unassembled WGS sequence"/>
</dbReference>
<dbReference type="RefSeq" id="WP_067038623.1">
    <property type="nucleotide sequence ID" value="NZ_FLRA01000035.1"/>
</dbReference>
<accession>A0A1C3JWB7</accession>
<protein>
    <submittedName>
        <fullName evidence="1">Uncharacterized protein</fullName>
    </submittedName>
</protein>
<organism evidence="1 4">
    <name type="scientific">Marinomonas gallaica</name>
    <dbReference type="NCBI Taxonomy" id="1806667"/>
    <lineage>
        <taxon>Bacteria</taxon>
        <taxon>Pseudomonadati</taxon>
        <taxon>Pseudomonadota</taxon>
        <taxon>Gammaproteobacteria</taxon>
        <taxon>Oceanospirillales</taxon>
        <taxon>Oceanospirillaceae</taxon>
        <taxon>Marinomonas</taxon>
    </lineage>
</organism>
<dbReference type="EMBL" id="FLRB01000035">
    <property type="protein sequence ID" value="SBT22826.1"/>
    <property type="molecule type" value="Genomic_DNA"/>
</dbReference>
<dbReference type="AlphaFoldDB" id="A0A1C3JWB7"/>
<gene>
    <name evidence="1" type="ORF">MGA5115_03512</name>
    <name evidence="2" type="ORF">MGA5116_03456</name>
</gene>
<reference evidence="2 3" key="1">
    <citation type="submission" date="2016-06" db="EMBL/GenBank/DDBJ databases">
        <authorList>
            <person name="Rodrigo-Torres L."/>
            <person name="Arahal D.R."/>
        </authorList>
    </citation>
    <scope>NUCLEOTIDE SEQUENCE [LARGE SCALE GENOMIC DNA]</scope>
    <source>
        <strain evidence="2 3">CECT 5116</strain>
    </source>
</reference>
<dbReference type="OrthoDB" id="9924129at2"/>
<evidence type="ECO:0000313" key="3">
    <source>
        <dbReference type="Proteomes" id="UP000092840"/>
    </source>
</evidence>
<evidence type="ECO:0000313" key="2">
    <source>
        <dbReference type="EMBL" id="SBT22826.1"/>
    </source>
</evidence>
<evidence type="ECO:0000313" key="1">
    <source>
        <dbReference type="EMBL" id="SBT19350.1"/>
    </source>
</evidence>
<reference evidence="1 4" key="2">
    <citation type="submission" date="2016-06" db="EMBL/GenBank/DDBJ databases">
        <authorList>
            <person name="Kjaerup R.B."/>
            <person name="Dalgaard T.S."/>
            <person name="Juul-Madsen H.R."/>
        </authorList>
    </citation>
    <scope>NUCLEOTIDE SEQUENCE [LARGE SCALE GENOMIC DNA]</scope>
    <source>
        <strain evidence="1 4">CECT 5115</strain>
    </source>
</reference>
<proteinExistence type="predicted"/>
<dbReference type="EMBL" id="FLRA01000035">
    <property type="protein sequence ID" value="SBT19350.1"/>
    <property type="molecule type" value="Genomic_DNA"/>
</dbReference>
<keyword evidence="3" id="KW-1185">Reference proteome</keyword>